<keyword evidence="3" id="KW-1185">Reference proteome</keyword>
<dbReference type="EMBL" id="RJVL01000008">
    <property type="protein sequence ID" value="ROR39591.1"/>
    <property type="molecule type" value="Genomic_DNA"/>
</dbReference>
<evidence type="ECO:0000313" key="3">
    <source>
        <dbReference type="Proteomes" id="UP000271868"/>
    </source>
</evidence>
<sequence length="159" mass="17998">MDSKQLFTELVHRLQRYDDSMVLHAVIQQQADVTELRTSATRIALDFLGNRVQKKQVQRALDRLTDMGLLQVQAHPNYRTHITVDREAVQALLRTPVSDYLPGLNSDSFPFLDDLNARRKAESGVLPAGWGWPSPTLSEPRKDDSVEAKPEPPAPIKHH</sequence>
<feature type="region of interest" description="Disordered" evidence="1">
    <location>
        <begin position="124"/>
        <end position="159"/>
    </location>
</feature>
<feature type="compositionally biased region" description="Basic and acidic residues" evidence="1">
    <location>
        <begin position="139"/>
        <end position="150"/>
    </location>
</feature>
<dbReference type="Proteomes" id="UP000271868">
    <property type="component" value="Unassembled WGS sequence"/>
</dbReference>
<gene>
    <name evidence="2" type="ORF">EDC60_3079</name>
</gene>
<reference evidence="2 3" key="1">
    <citation type="submission" date="2018-11" db="EMBL/GenBank/DDBJ databases">
        <title>Genomic Encyclopedia of Type Strains, Phase IV (KMG-IV): sequencing the most valuable type-strain genomes for metagenomic binning, comparative biology and taxonomic classification.</title>
        <authorList>
            <person name="Goeker M."/>
        </authorList>
    </citation>
    <scope>NUCLEOTIDE SEQUENCE [LARGE SCALE GENOMIC DNA]</scope>
    <source>
        <strain evidence="2 3">DSM 15985</strain>
    </source>
</reference>
<organism evidence="2 3">
    <name type="scientific">Diaphorobacter nitroreducens</name>
    <dbReference type="NCBI Taxonomy" id="164759"/>
    <lineage>
        <taxon>Bacteria</taxon>
        <taxon>Pseudomonadati</taxon>
        <taxon>Pseudomonadota</taxon>
        <taxon>Betaproteobacteria</taxon>
        <taxon>Burkholderiales</taxon>
        <taxon>Comamonadaceae</taxon>
        <taxon>Diaphorobacter</taxon>
    </lineage>
</organism>
<accession>A0AAX1WQ90</accession>
<dbReference type="RefSeq" id="WP_123676612.1">
    <property type="nucleotide sequence ID" value="NZ_RJVL01000008.1"/>
</dbReference>
<evidence type="ECO:0000256" key="1">
    <source>
        <dbReference type="SAM" id="MobiDB-lite"/>
    </source>
</evidence>
<evidence type="ECO:0000313" key="2">
    <source>
        <dbReference type="EMBL" id="ROR39591.1"/>
    </source>
</evidence>
<comment type="caution">
    <text evidence="2">The sequence shown here is derived from an EMBL/GenBank/DDBJ whole genome shotgun (WGS) entry which is preliminary data.</text>
</comment>
<name>A0AAX1WQ90_9BURK</name>
<proteinExistence type="predicted"/>
<dbReference type="AlphaFoldDB" id="A0AAX1WQ90"/>
<protein>
    <submittedName>
        <fullName evidence="2">Uncharacterized protein</fullName>
    </submittedName>
</protein>